<feature type="non-terminal residue" evidence="2">
    <location>
        <position position="1"/>
    </location>
</feature>
<dbReference type="AlphaFoldDB" id="A0A382Z2J4"/>
<feature type="non-terminal residue" evidence="2">
    <location>
        <position position="57"/>
    </location>
</feature>
<sequence>VDEDEENDEQPPKHGFWKSWVISFKKGQFENDFLLSLFVLVVVLLYGGVMLLMTLAS</sequence>
<keyword evidence="1" id="KW-0812">Transmembrane</keyword>
<keyword evidence="1" id="KW-0472">Membrane</keyword>
<reference evidence="2" key="1">
    <citation type="submission" date="2018-05" db="EMBL/GenBank/DDBJ databases">
        <authorList>
            <person name="Lanie J.A."/>
            <person name="Ng W.-L."/>
            <person name="Kazmierczak K.M."/>
            <person name="Andrzejewski T.M."/>
            <person name="Davidsen T.M."/>
            <person name="Wayne K.J."/>
            <person name="Tettelin H."/>
            <person name="Glass J.I."/>
            <person name="Rusch D."/>
            <person name="Podicherti R."/>
            <person name="Tsui H.-C.T."/>
            <person name="Winkler M.E."/>
        </authorList>
    </citation>
    <scope>NUCLEOTIDE SEQUENCE</scope>
</reference>
<name>A0A382Z2J4_9ZZZZ</name>
<feature type="transmembrane region" description="Helical" evidence="1">
    <location>
        <begin position="33"/>
        <end position="56"/>
    </location>
</feature>
<gene>
    <name evidence="2" type="ORF">METZ01_LOCUS442525</name>
</gene>
<evidence type="ECO:0000256" key="1">
    <source>
        <dbReference type="SAM" id="Phobius"/>
    </source>
</evidence>
<proteinExistence type="predicted"/>
<organism evidence="2">
    <name type="scientific">marine metagenome</name>
    <dbReference type="NCBI Taxonomy" id="408172"/>
    <lineage>
        <taxon>unclassified sequences</taxon>
        <taxon>metagenomes</taxon>
        <taxon>ecological metagenomes</taxon>
    </lineage>
</organism>
<dbReference type="EMBL" id="UINC01180464">
    <property type="protein sequence ID" value="SVD89671.1"/>
    <property type="molecule type" value="Genomic_DNA"/>
</dbReference>
<protein>
    <submittedName>
        <fullName evidence="2">Uncharacterized protein</fullName>
    </submittedName>
</protein>
<keyword evidence="1" id="KW-1133">Transmembrane helix</keyword>
<accession>A0A382Z2J4</accession>
<evidence type="ECO:0000313" key="2">
    <source>
        <dbReference type="EMBL" id="SVD89671.1"/>
    </source>
</evidence>